<feature type="region of interest" description="Disordered" evidence="1">
    <location>
        <begin position="555"/>
        <end position="575"/>
    </location>
</feature>
<evidence type="ECO:0000313" key="3">
    <source>
        <dbReference type="Proteomes" id="UP000784294"/>
    </source>
</evidence>
<comment type="caution">
    <text evidence="2">The sequence shown here is derived from an EMBL/GenBank/DDBJ whole genome shotgun (WGS) entry which is preliminary data.</text>
</comment>
<feature type="region of interest" description="Disordered" evidence="1">
    <location>
        <begin position="193"/>
        <end position="214"/>
    </location>
</feature>
<evidence type="ECO:0000256" key="1">
    <source>
        <dbReference type="SAM" id="MobiDB-lite"/>
    </source>
</evidence>
<protein>
    <submittedName>
        <fullName evidence="2">Uncharacterized protein</fullName>
    </submittedName>
</protein>
<dbReference type="AlphaFoldDB" id="A0A3S4ZF19"/>
<organism evidence="2 3">
    <name type="scientific">Protopolystoma xenopodis</name>
    <dbReference type="NCBI Taxonomy" id="117903"/>
    <lineage>
        <taxon>Eukaryota</taxon>
        <taxon>Metazoa</taxon>
        <taxon>Spiralia</taxon>
        <taxon>Lophotrochozoa</taxon>
        <taxon>Platyhelminthes</taxon>
        <taxon>Monogenea</taxon>
        <taxon>Polyopisthocotylea</taxon>
        <taxon>Polystomatidea</taxon>
        <taxon>Polystomatidae</taxon>
        <taxon>Protopolystoma</taxon>
    </lineage>
</organism>
<dbReference type="EMBL" id="CAAALY010007340">
    <property type="protein sequence ID" value="VEL09825.1"/>
    <property type="molecule type" value="Genomic_DNA"/>
</dbReference>
<dbReference type="Proteomes" id="UP000784294">
    <property type="component" value="Unassembled WGS sequence"/>
</dbReference>
<evidence type="ECO:0000313" key="2">
    <source>
        <dbReference type="EMBL" id="VEL09825.1"/>
    </source>
</evidence>
<sequence>MRLVSCALRDLHVSLGFELVNPTDGHPAITPSLNSLKNSIQSKPFLPIPEPGEMKNQYLSSWGKLPATSSTDLALSLVSKCLQMTTAWSRIGVNGSSACTDGDADTTQIAQRSTSLSHHRPMKLALRADNGHESVFTMLKKYIEDMGISECPSMSTSVLIPKSPSSEPCLQENANIEEGNYVKQRNEDICGMSQSGSPLPRLPHPSVSEPSSDGSFLRQAIPESFLLDSTNRNMASKVVTEKSLSLVSPTNSSSSRLDFYQQKLLSSRESVDISNSITQLAGALQSNLVDKTSLDSKLILTDDPFFRLNTYETLYPNTQLSTTTALQDFASFTEANAASISTTASVSFPTYPSYHHTSTPSCSSLTSSGSTSQILGLSNQYLSSDKLRGSPDTTPMQELSLPEAASVGDITKCAVKKKIIIRPNNRLIRLKPCEADISGDQQLDVILGFGQSSEMNKNTLTNRLQYSSCNTAGLQCSTISDCRSPIEFPTSYKSPCGVTSQKFSRLAEPLSPKSSAAENDDDTDFLIQLLLHRGSLSCLDTPDLKDQLNAQPTISVTRNPNVRGPVASPNSSGPLYHERIHVPITSFSIATDQSDQNHMLTRTKTVLPAESSLGYATSFSSTSSSIDLAACAYRASLKAGAHDTAHSPIELADSFASRPSSSSLSSLSFAYDYSQPPMPAW</sequence>
<name>A0A3S4ZF19_9PLAT</name>
<keyword evidence="3" id="KW-1185">Reference proteome</keyword>
<reference evidence="2" key="1">
    <citation type="submission" date="2018-11" db="EMBL/GenBank/DDBJ databases">
        <authorList>
            <consortium name="Pathogen Informatics"/>
        </authorList>
    </citation>
    <scope>NUCLEOTIDE SEQUENCE</scope>
</reference>
<gene>
    <name evidence="2" type="ORF">PXEA_LOCUS3265</name>
</gene>
<accession>A0A3S4ZF19</accession>
<proteinExistence type="predicted"/>